<dbReference type="GeneID" id="97143460"/>
<evidence type="ECO:0000313" key="2">
    <source>
        <dbReference type="Proteomes" id="UP000826616"/>
    </source>
</evidence>
<dbReference type="RefSeq" id="WP_220561130.1">
    <property type="nucleotide sequence ID" value="NZ_CP080765.1"/>
</dbReference>
<dbReference type="EMBL" id="CP080765">
    <property type="protein sequence ID" value="QYY44723.1"/>
    <property type="molecule type" value="Genomic_DNA"/>
</dbReference>
<proteinExistence type="predicted"/>
<organism evidence="1 2">
    <name type="scientific">Aneurinibacillus thermoaerophilus</name>
    <dbReference type="NCBI Taxonomy" id="143495"/>
    <lineage>
        <taxon>Bacteria</taxon>
        <taxon>Bacillati</taxon>
        <taxon>Bacillota</taxon>
        <taxon>Bacilli</taxon>
        <taxon>Bacillales</taxon>
        <taxon>Paenibacillaceae</taxon>
        <taxon>Aneurinibacillus group</taxon>
        <taxon>Aneurinibacillus</taxon>
    </lineage>
</organism>
<sequence length="54" mass="6525">MTERDKVQQVPGVLQEDYEDIPNEVITLLWDVFSRRNEHEKAKEFEEQMMSRSI</sequence>
<geneLocation type="plasmid" evidence="1 2">
    <name>pAT1</name>
</geneLocation>
<accession>A0ABX8YFY7</accession>
<reference evidence="1 2" key="1">
    <citation type="submission" date="2021-08" db="EMBL/GenBank/DDBJ databases">
        <title>Complete genome sequence of the strain Aneurinibacillus thermoaerophilus CCM 8960.</title>
        <authorList>
            <person name="Musilova J."/>
            <person name="Kourilova X."/>
            <person name="Pernicova I."/>
            <person name="Bezdicek M."/>
            <person name="Lengerova M."/>
            <person name="Obruca S."/>
            <person name="Sedlar K."/>
        </authorList>
    </citation>
    <scope>NUCLEOTIDE SEQUENCE [LARGE SCALE GENOMIC DNA]</scope>
    <source>
        <strain evidence="1 2">CCM 8960</strain>
        <plasmid evidence="1 2">pAT1</plasmid>
    </source>
</reference>
<evidence type="ECO:0000313" key="1">
    <source>
        <dbReference type="EMBL" id="QYY44723.1"/>
    </source>
</evidence>
<keyword evidence="2" id="KW-1185">Reference proteome</keyword>
<name>A0ABX8YFY7_ANETH</name>
<dbReference type="Proteomes" id="UP000826616">
    <property type="component" value="Plasmid pAT1"/>
</dbReference>
<gene>
    <name evidence="1" type="ORF">K3F53_18945</name>
</gene>
<keyword evidence="1" id="KW-0614">Plasmid</keyword>
<protein>
    <submittedName>
        <fullName evidence="1">Uncharacterized protein</fullName>
    </submittedName>
</protein>